<evidence type="ECO:0008006" key="4">
    <source>
        <dbReference type="Google" id="ProtNLM"/>
    </source>
</evidence>
<dbReference type="RefSeq" id="WP_093536853.1">
    <property type="nucleotide sequence ID" value="NZ_FOXU01000003.1"/>
</dbReference>
<keyword evidence="1" id="KW-0472">Membrane</keyword>
<dbReference type="Pfam" id="PF13789">
    <property type="entry name" value="DUF4181"/>
    <property type="match status" value="1"/>
</dbReference>
<feature type="transmembrane region" description="Helical" evidence="1">
    <location>
        <begin position="113"/>
        <end position="136"/>
    </location>
</feature>
<name>A0A1I5YNC4_9BACI</name>
<evidence type="ECO:0000256" key="1">
    <source>
        <dbReference type="SAM" id="Phobius"/>
    </source>
</evidence>
<dbReference type="OrthoDB" id="2428213at2"/>
<sequence>MYATDWLALLFLLAIVMLLFLLFNAVMRKWLQVEKKKLFSYNHINEKHKKMDWTIRVVFLVVLLLGNFINITREPMEWFWFFETWFLLIVFIVVSETVRAVMEWKYAVNKKDYIFTISQLIFGVLLILTVIQTNFWGLI</sequence>
<keyword evidence="1" id="KW-0812">Transmembrane</keyword>
<gene>
    <name evidence="2" type="ORF">SAMN05421670_2112</name>
</gene>
<accession>A0A1I5YNC4</accession>
<reference evidence="3" key="1">
    <citation type="submission" date="2016-10" db="EMBL/GenBank/DDBJ databases">
        <authorList>
            <person name="Varghese N."/>
            <person name="Submissions S."/>
        </authorList>
    </citation>
    <scope>NUCLEOTIDE SEQUENCE [LARGE SCALE GENOMIC DNA]</scope>
    <source>
        <strain evidence="3">DSM 11706</strain>
    </source>
</reference>
<dbReference type="EMBL" id="FOXU01000003">
    <property type="protein sequence ID" value="SFQ45417.1"/>
    <property type="molecule type" value="Genomic_DNA"/>
</dbReference>
<dbReference type="Proteomes" id="UP000198734">
    <property type="component" value="Unassembled WGS sequence"/>
</dbReference>
<feature type="transmembrane region" description="Helical" evidence="1">
    <location>
        <begin position="53"/>
        <end position="72"/>
    </location>
</feature>
<evidence type="ECO:0000313" key="3">
    <source>
        <dbReference type="Proteomes" id="UP000198734"/>
    </source>
</evidence>
<organism evidence="2 3">
    <name type="scientific">Psychrobacillus psychrotolerans</name>
    <dbReference type="NCBI Taxonomy" id="126156"/>
    <lineage>
        <taxon>Bacteria</taxon>
        <taxon>Bacillati</taxon>
        <taxon>Bacillota</taxon>
        <taxon>Bacilli</taxon>
        <taxon>Bacillales</taxon>
        <taxon>Bacillaceae</taxon>
        <taxon>Psychrobacillus</taxon>
    </lineage>
</organism>
<keyword evidence="3" id="KW-1185">Reference proteome</keyword>
<feature type="transmembrane region" description="Helical" evidence="1">
    <location>
        <begin position="6"/>
        <end position="27"/>
    </location>
</feature>
<proteinExistence type="predicted"/>
<dbReference type="STRING" id="126156.SAMN05421670_2112"/>
<evidence type="ECO:0000313" key="2">
    <source>
        <dbReference type="EMBL" id="SFQ45417.1"/>
    </source>
</evidence>
<keyword evidence="1" id="KW-1133">Transmembrane helix</keyword>
<dbReference type="AlphaFoldDB" id="A0A1I5YNC4"/>
<feature type="transmembrane region" description="Helical" evidence="1">
    <location>
        <begin position="78"/>
        <end position="101"/>
    </location>
</feature>
<dbReference type="InterPro" id="IPR025441">
    <property type="entry name" value="DUF4181"/>
</dbReference>
<protein>
    <recommendedName>
        <fullName evidence="4">DUF4181 domain-containing protein</fullName>
    </recommendedName>
</protein>